<accession>A0A0M1LJ09</accession>
<dbReference type="Proteomes" id="UP000476820">
    <property type="component" value="Unassembled WGS sequence"/>
</dbReference>
<dbReference type="RefSeq" id="WP_053342049.1">
    <property type="nucleotide sequence ID" value="NZ_LFPG01000022.1"/>
</dbReference>
<comment type="caution">
    <text evidence="1">The sequence shown here is derived from an EMBL/GenBank/DDBJ whole genome shotgun (WGS) entry which is preliminary data.</text>
</comment>
<gene>
    <name evidence="1" type="ORF">FC774_14690</name>
</gene>
<sequence length="75" mass="8919">MRLYVEKEECNKLQDVEDNIDIIRNIVCYMSVNCKSMIVGHDIQGEYKEIEHYLKIASQKTQKLKLAMEKELERV</sequence>
<protein>
    <submittedName>
        <fullName evidence="1">Uncharacterized protein</fullName>
    </submittedName>
</protein>
<organism evidence="1 2">
    <name type="scientific">Clostridium botulinum</name>
    <dbReference type="NCBI Taxonomy" id="1491"/>
    <lineage>
        <taxon>Bacteria</taxon>
        <taxon>Bacillati</taxon>
        <taxon>Bacillota</taxon>
        <taxon>Clostridia</taxon>
        <taxon>Eubacteriales</taxon>
        <taxon>Clostridiaceae</taxon>
        <taxon>Clostridium</taxon>
    </lineage>
</organism>
<dbReference type="EMBL" id="SWOV01000050">
    <property type="protein sequence ID" value="NFF89099.1"/>
    <property type="molecule type" value="Genomic_DNA"/>
</dbReference>
<evidence type="ECO:0000313" key="1">
    <source>
        <dbReference type="EMBL" id="NFF89099.1"/>
    </source>
</evidence>
<reference evidence="1 2" key="1">
    <citation type="submission" date="2019-04" db="EMBL/GenBank/DDBJ databases">
        <title>Genome sequencing of Clostridium botulinum Groups I-IV and Clostridium butyricum.</title>
        <authorList>
            <person name="Brunt J."/>
            <person name="Van Vliet A.H.M."/>
            <person name="Stringer S.C."/>
            <person name="Carter A.T."/>
            <person name="Peck M.W."/>
        </authorList>
    </citation>
    <scope>NUCLEOTIDE SEQUENCE [LARGE SCALE GENOMIC DNA]</scope>
    <source>
        <strain evidence="1 2">1605</strain>
    </source>
</reference>
<name>A0A0M1LJ09_CLOBO</name>
<dbReference type="AlphaFoldDB" id="A0A0M1LJ09"/>
<evidence type="ECO:0000313" key="2">
    <source>
        <dbReference type="Proteomes" id="UP000476820"/>
    </source>
</evidence>
<proteinExistence type="predicted"/>